<feature type="domain" description="Protein kinase" evidence="7">
    <location>
        <begin position="79"/>
        <end position="355"/>
    </location>
</feature>
<reference evidence="9" key="1">
    <citation type="journal article" date="2019" name="Int. J. Syst. Evol. Microbiol.">
        <title>The Global Catalogue of Microorganisms (GCM) 10K type strain sequencing project: providing services to taxonomists for standard genome sequencing and annotation.</title>
        <authorList>
            <consortium name="The Broad Institute Genomics Platform"/>
            <consortium name="The Broad Institute Genome Sequencing Center for Infectious Disease"/>
            <person name="Wu L."/>
            <person name="Ma J."/>
        </authorList>
    </citation>
    <scope>NUCLEOTIDE SEQUENCE [LARGE SCALE GENOMIC DNA]</scope>
    <source>
        <strain evidence="9">CCUG 55585</strain>
    </source>
</reference>
<keyword evidence="1" id="KW-0808">Transferase</keyword>
<keyword evidence="6" id="KW-0812">Transmembrane</keyword>
<dbReference type="Proteomes" id="UP001597110">
    <property type="component" value="Unassembled WGS sequence"/>
</dbReference>
<evidence type="ECO:0000256" key="1">
    <source>
        <dbReference type="ARBA" id="ARBA00022679"/>
    </source>
</evidence>
<feature type="binding site" evidence="5">
    <location>
        <position position="109"/>
    </location>
    <ligand>
        <name>ATP</name>
        <dbReference type="ChEBI" id="CHEBI:30616"/>
    </ligand>
</feature>
<dbReference type="RefSeq" id="WP_386822087.1">
    <property type="nucleotide sequence ID" value="NZ_JBHTIF010000001.1"/>
</dbReference>
<accession>A0ABW2Y934</accession>
<comment type="caution">
    <text evidence="8">The sequence shown here is derived from an EMBL/GenBank/DDBJ whole genome shotgun (WGS) entry which is preliminary data.</text>
</comment>
<dbReference type="PROSITE" id="PS50011">
    <property type="entry name" value="PROTEIN_KINASE_DOM"/>
    <property type="match status" value="1"/>
</dbReference>
<dbReference type="Gene3D" id="3.30.200.20">
    <property type="entry name" value="Phosphorylase Kinase, domain 1"/>
    <property type="match status" value="1"/>
</dbReference>
<dbReference type="EMBL" id="JBHTIF010000001">
    <property type="protein sequence ID" value="MFD0724426.1"/>
    <property type="molecule type" value="Genomic_DNA"/>
</dbReference>
<keyword evidence="2 5" id="KW-0547">Nucleotide-binding</keyword>
<dbReference type="SUPFAM" id="SSF56112">
    <property type="entry name" value="Protein kinase-like (PK-like)"/>
    <property type="match status" value="1"/>
</dbReference>
<dbReference type="PROSITE" id="PS00107">
    <property type="entry name" value="PROTEIN_KINASE_ATP"/>
    <property type="match status" value="1"/>
</dbReference>
<dbReference type="InterPro" id="IPR011009">
    <property type="entry name" value="Kinase-like_dom_sf"/>
</dbReference>
<dbReference type="SMART" id="SM00220">
    <property type="entry name" value="S_TKc"/>
    <property type="match status" value="1"/>
</dbReference>
<evidence type="ECO:0000256" key="4">
    <source>
        <dbReference type="ARBA" id="ARBA00022840"/>
    </source>
</evidence>
<dbReference type="PANTHER" id="PTHR43289">
    <property type="entry name" value="MITOGEN-ACTIVATED PROTEIN KINASE KINASE KINASE 20-RELATED"/>
    <property type="match status" value="1"/>
</dbReference>
<sequence length="866" mass="95665">MAEQGRGIDEGQLFEDLCELTRDAQARALAAMAAREPAMAARLRRLLAIDDAYAAHTARSVRPQELPDPVDGISDIGAFRLVERIGRGGMGVVYLAERRSGFAQRVALKLMPRFVGDEAGRERFARERALLAQLRHPNICTILDGGELPDGTPWLAMEYVPGDTLCAWCAQRNSSLRERIALFLQLCDAVQYAHRNLVVHRDLKDSNVLVDDSGHLKLLDFGIARSLVPNADGQTLAQDAFFSPMTAAPEQVRGERVAVGADVYALGAMLHQLLCGRLPFEQPKRSPVELQRAILELVPPRMSDVVAGLAPGRAPVPAAALRGDLDAIVAQCLRKDAAERYAEVGELARDLRAWLGGHPISIARGDRLYRARKFLQRHRLTVALATTAFAGLLVALGVTLWQADALRRERDAAEAARRQSEVDRDRARTVAAFMRDTFEEADPGRATRGDLLARELIERGRRRLDGLESQQDVQAELALLLAESYAGMGLLRESEDLLRRYDTVIERLATTDPDARWRARRLSLGHHIRLDTDGPELDRALSQLEAIATTPWMRVEAASLRARLHERRSQFGAAARTLEAAQRDHGATLSPEQSLQLRVDLGNALLSANRIEDSRRICARIAGEPLDGFTPALQVRALRLLVRERESDSRADASLTAAILRWRDTAVRLYGEESLEAAKAYEYMVDTTDDRAEQDALVAKAYAIHRAKLPLVSTERAHAEFNTGHFLGKYRNDIVRAEPYFARAVEIGRRLKGRGHADVLRFEVAWARALNALGRHARCLEALSNPPELPEDASDATRLGNLRLALAEAAAAQGLHDRAMAEIVAIQRMWTRLGQAIPDKQAAAMRRFASPAPTIAAPVPAPVRTP</sequence>
<keyword evidence="9" id="KW-1185">Reference proteome</keyword>
<gene>
    <name evidence="8" type="ORF">ACFQ0E_02320</name>
</gene>
<organism evidence="8 9">
    <name type="scientific">Lysobacter brunescens</name>
    <dbReference type="NCBI Taxonomy" id="262323"/>
    <lineage>
        <taxon>Bacteria</taxon>
        <taxon>Pseudomonadati</taxon>
        <taxon>Pseudomonadota</taxon>
        <taxon>Gammaproteobacteria</taxon>
        <taxon>Lysobacterales</taxon>
        <taxon>Lysobacteraceae</taxon>
        <taxon>Lysobacter</taxon>
    </lineage>
</organism>
<feature type="transmembrane region" description="Helical" evidence="6">
    <location>
        <begin position="380"/>
        <end position="401"/>
    </location>
</feature>
<evidence type="ECO:0000256" key="2">
    <source>
        <dbReference type="ARBA" id="ARBA00022741"/>
    </source>
</evidence>
<evidence type="ECO:0000256" key="3">
    <source>
        <dbReference type="ARBA" id="ARBA00022777"/>
    </source>
</evidence>
<dbReference type="Pfam" id="PF00069">
    <property type="entry name" value="Pkinase"/>
    <property type="match status" value="1"/>
</dbReference>
<evidence type="ECO:0000256" key="5">
    <source>
        <dbReference type="PROSITE-ProRule" id="PRU10141"/>
    </source>
</evidence>
<evidence type="ECO:0000313" key="9">
    <source>
        <dbReference type="Proteomes" id="UP001597110"/>
    </source>
</evidence>
<dbReference type="InterPro" id="IPR000719">
    <property type="entry name" value="Prot_kinase_dom"/>
</dbReference>
<dbReference type="InterPro" id="IPR017441">
    <property type="entry name" value="Protein_kinase_ATP_BS"/>
</dbReference>
<keyword evidence="4 5" id="KW-0067">ATP-binding</keyword>
<evidence type="ECO:0000256" key="6">
    <source>
        <dbReference type="SAM" id="Phobius"/>
    </source>
</evidence>
<evidence type="ECO:0000313" key="8">
    <source>
        <dbReference type="EMBL" id="MFD0724426.1"/>
    </source>
</evidence>
<dbReference type="GO" id="GO:0016301">
    <property type="term" value="F:kinase activity"/>
    <property type="evidence" value="ECO:0007669"/>
    <property type="project" value="UniProtKB-KW"/>
</dbReference>
<dbReference type="InterPro" id="IPR008271">
    <property type="entry name" value="Ser/Thr_kinase_AS"/>
</dbReference>
<dbReference type="Gene3D" id="1.10.510.10">
    <property type="entry name" value="Transferase(Phosphotransferase) domain 1"/>
    <property type="match status" value="1"/>
</dbReference>
<protein>
    <submittedName>
        <fullName evidence="8">Protein kinase</fullName>
    </submittedName>
</protein>
<keyword evidence="6" id="KW-1133">Transmembrane helix</keyword>
<proteinExistence type="predicted"/>
<name>A0ABW2Y934_9GAMM</name>
<evidence type="ECO:0000259" key="7">
    <source>
        <dbReference type="PROSITE" id="PS50011"/>
    </source>
</evidence>
<keyword evidence="6" id="KW-0472">Membrane</keyword>
<dbReference type="PANTHER" id="PTHR43289:SF34">
    <property type="entry name" value="SERINE_THREONINE-PROTEIN KINASE YBDM-RELATED"/>
    <property type="match status" value="1"/>
</dbReference>
<dbReference type="PROSITE" id="PS00108">
    <property type="entry name" value="PROTEIN_KINASE_ST"/>
    <property type="match status" value="1"/>
</dbReference>
<keyword evidence="3 8" id="KW-0418">Kinase</keyword>
<dbReference type="CDD" id="cd14014">
    <property type="entry name" value="STKc_PknB_like"/>
    <property type="match status" value="1"/>
</dbReference>